<comment type="caution">
    <text evidence="1">The sequence shown here is derived from an EMBL/GenBank/DDBJ whole genome shotgun (WGS) entry which is preliminary data.</text>
</comment>
<evidence type="ECO:0000313" key="1">
    <source>
        <dbReference type="EMBL" id="GKX66360.1"/>
    </source>
</evidence>
<dbReference type="EMBL" id="BROD01000001">
    <property type="protein sequence ID" value="GKX66360.1"/>
    <property type="molecule type" value="Genomic_DNA"/>
</dbReference>
<accession>A0ACB5RAY6</accession>
<proteinExistence type="predicted"/>
<sequence length="260" mass="29866">MNDTELKFGIQSDLSIFADTLVEMTWEEVKTAGERGDSVIFPIAVVEAHGPHMDLSPDIYFAYLFSRYLKKNLWTKGINTVIAPPYYWGINSATAKYPGSFTVRPETFKAIMFDIFSSLKEWGFSKVFIVNAHGDNKHTDAIEESMNEIKQKLNMQVYRMDNLDIQIENGPEFPRQREDRFEPDIHAGSIETASMYAFYPQKVRKEIALKLKPQKGFDPFAYCGDPASFILEKDIIEYFQADVELDSLKIETILNNDKVI</sequence>
<protein>
    <submittedName>
        <fullName evidence="1">Uncharacterized protein</fullName>
    </submittedName>
</protein>
<keyword evidence="2" id="KW-1185">Reference proteome</keyword>
<reference evidence="1" key="1">
    <citation type="journal article" date="2025" name="Int. J. Syst. Evol. Microbiol.">
        <title>Inconstantimicrobium mannanitabidum sp. nov., a novel member of the family Clostridiaceae isolated from anoxic soil under the treatment of reductive soil disinfestation.</title>
        <authorList>
            <person name="Ueki A."/>
            <person name="Tonouchi A."/>
            <person name="Honma S."/>
            <person name="Kaku N."/>
            <person name="Ueki K."/>
        </authorList>
    </citation>
    <scope>NUCLEOTIDE SEQUENCE</scope>
    <source>
        <strain evidence="1">TW13</strain>
    </source>
</reference>
<organism evidence="1 2">
    <name type="scientific">Inconstantimicrobium mannanitabidum</name>
    <dbReference type="NCBI Taxonomy" id="1604901"/>
    <lineage>
        <taxon>Bacteria</taxon>
        <taxon>Bacillati</taxon>
        <taxon>Bacillota</taxon>
        <taxon>Clostridia</taxon>
        <taxon>Eubacteriales</taxon>
        <taxon>Clostridiaceae</taxon>
        <taxon>Inconstantimicrobium</taxon>
    </lineage>
</organism>
<gene>
    <name evidence="1" type="ORF">rsdtw13_16180</name>
</gene>
<dbReference type="Proteomes" id="UP001058074">
    <property type="component" value="Unassembled WGS sequence"/>
</dbReference>
<name>A0ACB5RAY6_9CLOT</name>
<evidence type="ECO:0000313" key="2">
    <source>
        <dbReference type="Proteomes" id="UP001058074"/>
    </source>
</evidence>